<dbReference type="FunFam" id="1.25.40.10:FF:000393">
    <property type="entry name" value="Pentatricopeptide repeat-containing protein At1g20230"/>
    <property type="match status" value="1"/>
</dbReference>
<protein>
    <recommendedName>
        <fullName evidence="5">Pentatricopeptide repeat-containing protein</fullName>
    </recommendedName>
</protein>
<evidence type="ECO:0000256" key="2">
    <source>
        <dbReference type="PROSITE-ProRule" id="PRU00708"/>
    </source>
</evidence>
<feature type="repeat" description="PPR" evidence="2">
    <location>
        <begin position="183"/>
        <end position="217"/>
    </location>
</feature>
<dbReference type="GO" id="GO:0003723">
    <property type="term" value="F:RNA binding"/>
    <property type="evidence" value="ECO:0007669"/>
    <property type="project" value="InterPro"/>
</dbReference>
<keyword evidence="4" id="KW-1185">Reference proteome</keyword>
<reference evidence="3 4" key="1">
    <citation type="journal article" date="2018" name="Proc. Natl. Acad. Sci. U.S.A.">
        <title>Draft genome sequence of Camellia sinensis var. sinensis provides insights into the evolution of the tea genome and tea quality.</title>
        <authorList>
            <person name="Wei C."/>
            <person name="Yang H."/>
            <person name="Wang S."/>
            <person name="Zhao J."/>
            <person name="Liu C."/>
            <person name="Gao L."/>
            <person name="Xia E."/>
            <person name="Lu Y."/>
            <person name="Tai Y."/>
            <person name="She G."/>
            <person name="Sun J."/>
            <person name="Cao H."/>
            <person name="Tong W."/>
            <person name="Gao Q."/>
            <person name="Li Y."/>
            <person name="Deng W."/>
            <person name="Jiang X."/>
            <person name="Wang W."/>
            <person name="Chen Q."/>
            <person name="Zhang S."/>
            <person name="Li H."/>
            <person name="Wu J."/>
            <person name="Wang P."/>
            <person name="Li P."/>
            <person name="Shi C."/>
            <person name="Zheng F."/>
            <person name="Jian J."/>
            <person name="Huang B."/>
            <person name="Shan D."/>
            <person name="Shi M."/>
            <person name="Fang C."/>
            <person name="Yue Y."/>
            <person name="Li F."/>
            <person name="Li D."/>
            <person name="Wei S."/>
            <person name="Han B."/>
            <person name="Jiang C."/>
            <person name="Yin Y."/>
            <person name="Xia T."/>
            <person name="Zhang Z."/>
            <person name="Bennetzen J.L."/>
            <person name="Zhao S."/>
            <person name="Wan X."/>
        </authorList>
    </citation>
    <scope>NUCLEOTIDE SEQUENCE [LARGE SCALE GENOMIC DNA]</scope>
    <source>
        <strain evidence="4">cv. Shuchazao</strain>
        <tissue evidence="3">Leaf</tissue>
    </source>
</reference>
<dbReference type="InterPro" id="IPR002885">
    <property type="entry name" value="PPR_rpt"/>
</dbReference>
<evidence type="ECO:0008006" key="5">
    <source>
        <dbReference type="Google" id="ProtNLM"/>
    </source>
</evidence>
<evidence type="ECO:0000313" key="4">
    <source>
        <dbReference type="Proteomes" id="UP000306102"/>
    </source>
</evidence>
<dbReference type="PANTHER" id="PTHR47926">
    <property type="entry name" value="PENTATRICOPEPTIDE REPEAT-CONTAINING PROTEIN"/>
    <property type="match status" value="1"/>
</dbReference>
<organism evidence="3 4">
    <name type="scientific">Camellia sinensis var. sinensis</name>
    <name type="common">China tea</name>
    <dbReference type="NCBI Taxonomy" id="542762"/>
    <lineage>
        <taxon>Eukaryota</taxon>
        <taxon>Viridiplantae</taxon>
        <taxon>Streptophyta</taxon>
        <taxon>Embryophyta</taxon>
        <taxon>Tracheophyta</taxon>
        <taxon>Spermatophyta</taxon>
        <taxon>Magnoliopsida</taxon>
        <taxon>eudicotyledons</taxon>
        <taxon>Gunneridae</taxon>
        <taxon>Pentapetalae</taxon>
        <taxon>asterids</taxon>
        <taxon>Ericales</taxon>
        <taxon>Theaceae</taxon>
        <taxon>Camellia</taxon>
    </lineage>
</organism>
<feature type="repeat" description="PPR" evidence="2">
    <location>
        <begin position="384"/>
        <end position="419"/>
    </location>
</feature>
<dbReference type="GO" id="GO:0009451">
    <property type="term" value="P:RNA modification"/>
    <property type="evidence" value="ECO:0007669"/>
    <property type="project" value="InterPro"/>
</dbReference>
<dbReference type="Gene3D" id="1.25.40.10">
    <property type="entry name" value="Tetratricopeptide repeat domain"/>
    <property type="match status" value="4"/>
</dbReference>
<feature type="repeat" description="PPR" evidence="2">
    <location>
        <begin position="349"/>
        <end position="383"/>
    </location>
</feature>
<dbReference type="Pfam" id="PF01535">
    <property type="entry name" value="PPR"/>
    <property type="match status" value="5"/>
</dbReference>
<comment type="caution">
    <text evidence="3">The sequence shown here is derived from an EMBL/GenBank/DDBJ whole genome shotgun (WGS) entry which is preliminary data.</text>
</comment>
<dbReference type="InterPro" id="IPR046960">
    <property type="entry name" value="PPR_At4g14850-like_plant"/>
</dbReference>
<gene>
    <name evidence="3" type="ORF">TEA_015197</name>
</gene>
<accession>A0A4S4D6D0</accession>
<evidence type="ECO:0000256" key="1">
    <source>
        <dbReference type="ARBA" id="ARBA00022737"/>
    </source>
</evidence>
<name>A0A4S4D6D0_CAMSN</name>
<dbReference type="PANTHER" id="PTHR47926:SF386">
    <property type="entry name" value="PENTATRICOPEPTIDE REPEAT-CONTAINING PROTEIN"/>
    <property type="match status" value="1"/>
</dbReference>
<feature type="repeat" description="PPR" evidence="2">
    <location>
        <begin position="248"/>
        <end position="282"/>
    </location>
</feature>
<evidence type="ECO:0000313" key="3">
    <source>
        <dbReference type="EMBL" id="THF97954.1"/>
    </source>
</evidence>
<sequence length="437" mass="48459">MPLPPRLPSHDSKPTSLPFQTVKQKQLISHSQTTNCQTHLSSLDGPVNSTTYASILEACNHPILGKQVHAHALKMGFHGHEFVETKLLQMYGRCGCFQDATHLFDEMPMRNLYSWVAILNLYVGHGFFEKALLVFQELLFGDIGLELQFFVFPVVLKICIGLGGVGLGRQLHGFLIKNGFVCNIYVGNALIDMYGKCGSLDAAKKVLEMMPEKDCVSWNSLATACATNGKVYEALEVLEKMLDKSTPNIVSWSAVIGGFSKNRYDDEAIEMLSKMQAAGFEPNAQTLASVLPACARLEKLSLGKEIHGYITRHGFMSNPIVVNGLLDVYRRCADMGSSFKIFSKFSVKNGVSFNTMIVGYCENGEISKAEELFNRMELEGIRKDIISWNSMISGYVDNLMFNEALSLYKELLMTEGIQADSFTLGSVLTACTEIFKI</sequence>
<proteinExistence type="predicted"/>
<dbReference type="Pfam" id="PF13041">
    <property type="entry name" value="PPR_2"/>
    <property type="match status" value="2"/>
</dbReference>
<dbReference type="AlphaFoldDB" id="A0A4S4D6D0"/>
<dbReference type="InterPro" id="IPR011990">
    <property type="entry name" value="TPR-like_helical_dom_sf"/>
</dbReference>
<keyword evidence="1" id="KW-0677">Repeat</keyword>
<dbReference type="NCBIfam" id="TIGR00756">
    <property type="entry name" value="PPR"/>
    <property type="match status" value="5"/>
</dbReference>
<dbReference type="Proteomes" id="UP000306102">
    <property type="component" value="Unassembled WGS sequence"/>
</dbReference>
<dbReference type="EMBL" id="SDRB02012371">
    <property type="protein sequence ID" value="THF97954.1"/>
    <property type="molecule type" value="Genomic_DNA"/>
</dbReference>
<dbReference type="PROSITE" id="PS51375">
    <property type="entry name" value="PPR"/>
    <property type="match status" value="4"/>
</dbReference>